<evidence type="ECO:0000259" key="10">
    <source>
        <dbReference type="PROSITE" id="PS01124"/>
    </source>
</evidence>
<evidence type="ECO:0000256" key="2">
    <source>
        <dbReference type="ARBA" id="ARBA00008814"/>
    </source>
</evidence>
<dbReference type="RefSeq" id="WP_069327501.1">
    <property type="nucleotide sequence ID" value="NZ_MDER01000036.1"/>
</dbReference>
<keyword evidence="3" id="KW-0813">Transport</keyword>
<dbReference type="Gene3D" id="1.10.10.60">
    <property type="entry name" value="Homeodomain-like"/>
    <property type="match status" value="2"/>
</dbReference>
<keyword evidence="7" id="KW-0804">Transcription</keyword>
<dbReference type="InterPro" id="IPR051313">
    <property type="entry name" value="Bact_iron-sidero_bind"/>
</dbReference>
<keyword evidence="5" id="KW-0805">Transcription regulation</keyword>
<dbReference type="InterPro" id="IPR002491">
    <property type="entry name" value="ABC_transptr_periplasmic_BD"/>
</dbReference>
<keyword evidence="13" id="KW-1185">Reference proteome</keyword>
<keyword evidence="4" id="KW-0732">Signal</keyword>
<dbReference type="Pfam" id="PF12833">
    <property type="entry name" value="HTH_18"/>
    <property type="match status" value="1"/>
</dbReference>
<feature type="domain" description="Fe/B12 periplasmic-binding" evidence="11">
    <location>
        <begin position="390"/>
        <end position="647"/>
    </location>
</feature>
<dbReference type="InterPro" id="IPR009057">
    <property type="entry name" value="Homeodomain-like_sf"/>
</dbReference>
<dbReference type="Proteomes" id="UP000094578">
    <property type="component" value="Unassembled WGS sequence"/>
</dbReference>
<evidence type="ECO:0000256" key="7">
    <source>
        <dbReference type="ARBA" id="ARBA00023163"/>
    </source>
</evidence>
<evidence type="ECO:0000256" key="1">
    <source>
        <dbReference type="ARBA" id="ARBA00004196"/>
    </source>
</evidence>
<sequence>MNIDQYIKLWNQASIHVLDVQHHFIPYEQYVSPYPLPENGFLYTVRGHALIHVDHTAYPTERFHMIHSGKGSILQIEVLDELLEYYLVLYRPQLLLSNSNVYALTDHHYVLDTSYALKPHHPVIVHDKIKQLQQAWTHIHLLQEFQVRSSFMQIVYDILEQLQTDQAQNTTTDLVTQAIRYIHEHYELPLTIDSLAATLECSPRHLARLFRNSDIGQSPSDYLIRFRIQKASELLIHTELTLQDIAMNVGYQDGYYFSRMFKKYKGLSPIRYRQERRQQLWSPNMTSTMSDFSIVGLDVHRYSDNDSQNHTLSGGTFMMHNPIRRSAVLMLLLSFTLLLGACSTPTSSTTPISEGNSNKQSASGDNATQGSTRTITHDLGSTEVPAEPKRIIVLEQGFTQTVAELDVKPVGVADDDKPERFPQDTLAYIEGYTSVGARSEPNLEVMRTLKPDLIIADTSRHSNVYEELSAIAPTIVFKNDTANYEDIMASTRAIGEALGKSEETTAMLENHQQQLAKLKQSINRNQSVLIIAADEEASQSFQVRTDQAFHSSFLQAVGLNYALSDTEEVSQLMTTEQLLAIDPDQLLILINEDDPSVLAGQKDNLLWNQLKAVQTGKAHEVELAKWSRQRSIPALTHIMSEATTYFQ</sequence>
<dbReference type="Gene3D" id="3.40.50.1980">
    <property type="entry name" value="Nitrogenase molybdenum iron protein domain"/>
    <property type="match status" value="2"/>
</dbReference>
<gene>
    <name evidence="12" type="ORF">PTI45_02074</name>
</gene>
<dbReference type="PRINTS" id="PR00032">
    <property type="entry name" value="HTHARAC"/>
</dbReference>
<keyword evidence="6" id="KW-0238">DNA-binding</keyword>
<dbReference type="SUPFAM" id="SSF53807">
    <property type="entry name" value="Helical backbone' metal receptor"/>
    <property type="match status" value="1"/>
</dbReference>
<dbReference type="GO" id="GO:1901678">
    <property type="term" value="P:iron coordination entity transport"/>
    <property type="evidence" value="ECO:0007669"/>
    <property type="project" value="UniProtKB-ARBA"/>
</dbReference>
<dbReference type="AlphaFoldDB" id="A0A1E3L3Z2"/>
<dbReference type="Pfam" id="PF01497">
    <property type="entry name" value="Peripla_BP_2"/>
    <property type="match status" value="1"/>
</dbReference>
<evidence type="ECO:0000256" key="3">
    <source>
        <dbReference type="ARBA" id="ARBA00022448"/>
    </source>
</evidence>
<dbReference type="STRING" id="1886670.PTI45_02074"/>
<organism evidence="12 13">
    <name type="scientific">Paenibacillus nuruki</name>
    <dbReference type="NCBI Taxonomy" id="1886670"/>
    <lineage>
        <taxon>Bacteria</taxon>
        <taxon>Bacillati</taxon>
        <taxon>Bacillota</taxon>
        <taxon>Bacilli</taxon>
        <taxon>Bacillales</taxon>
        <taxon>Paenibacillaceae</taxon>
        <taxon>Paenibacillus</taxon>
    </lineage>
</organism>
<feature type="compositionally biased region" description="Polar residues" evidence="9">
    <location>
        <begin position="354"/>
        <end position="374"/>
    </location>
</feature>
<feature type="coiled-coil region" evidence="8">
    <location>
        <begin position="501"/>
        <end position="528"/>
    </location>
</feature>
<evidence type="ECO:0000256" key="6">
    <source>
        <dbReference type="ARBA" id="ARBA00023125"/>
    </source>
</evidence>
<evidence type="ECO:0000313" key="13">
    <source>
        <dbReference type="Proteomes" id="UP000094578"/>
    </source>
</evidence>
<dbReference type="GO" id="GO:0043565">
    <property type="term" value="F:sequence-specific DNA binding"/>
    <property type="evidence" value="ECO:0007669"/>
    <property type="project" value="InterPro"/>
</dbReference>
<comment type="caution">
    <text evidence="12">The sequence shown here is derived from an EMBL/GenBank/DDBJ whole genome shotgun (WGS) entry which is preliminary data.</text>
</comment>
<reference evidence="12 13" key="1">
    <citation type="submission" date="2016-08" db="EMBL/GenBank/DDBJ databases">
        <title>Genome sequencing of Paenibacillus sp. TI45-13ar, isolated from Korean traditional nuruk.</title>
        <authorList>
            <person name="Kim S.-J."/>
        </authorList>
    </citation>
    <scope>NUCLEOTIDE SEQUENCE [LARGE SCALE GENOMIC DNA]</scope>
    <source>
        <strain evidence="12 13">TI45-13ar</strain>
    </source>
</reference>
<comment type="subcellular location">
    <subcellularLocation>
        <location evidence="1">Cell envelope</location>
    </subcellularLocation>
</comment>
<dbReference type="PROSITE" id="PS50983">
    <property type="entry name" value="FE_B12_PBP"/>
    <property type="match status" value="1"/>
</dbReference>
<dbReference type="CDD" id="cd01146">
    <property type="entry name" value="FhuD"/>
    <property type="match status" value="1"/>
</dbReference>
<dbReference type="PANTHER" id="PTHR30532">
    <property type="entry name" value="IRON III DICITRATE-BINDING PERIPLASMIC PROTEIN"/>
    <property type="match status" value="1"/>
</dbReference>
<dbReference type="SUPFAM" id="SSF46689">
    <property type="entry name" value="Homeodomain-like"/>
    <property type="match status" value="2"/>
</dbReference>
<dbReference type="PROSITE" id="PS01124">
    <property type="entry name" value="HTH_ARAC_FAMILY_2"/>
    <property type="match status" value="1"/>
</dbReference>
<keyword evidence="8" id="KW-0175">Coiled coil</keyword>
<dbReference type="PANTHER" id="PTHR30532:SF29">
    <property type="entry name" value="FE(3+) DICITRATE-BINDING PERIPLASMIC PROTEIN"/>
    <property type="match status" value="1"/>
</dbReference>
<protein>
    <submittedName>
        <fullName evidence="12">Lactose operon transcription activator</fullName>
    </submittedName>
</protein>
<dbReference type="InterPro" id="IPR018062">
    <property type="entry name" value="HTH_AraC-typ_CS"/>
</dbReference>
<evidence type="ECO:0000256" key="8">
    <source>
        <dbReference type="SAM" id="Coils"/>
    </source>
</evidence>
<dbReference type="InterPro" id="IPR018060">
    <property type="entry name" value="HTH_AraC"/>
</dbReference>
<proteinExistence type="inferred from homology"/>
<dbReference type="PATRIC" id="fig|1886670.3.peg.2113"/>
<evidence type="ECO:0000259" key="11">
    <source>
        <dbReference type="PROSITE" id="PS50983"/>
    </source>
</evidence>
<evidence type="ECO:0000256" key="9">
    <source>
        <dbReference type="SAM" id="MobiDB-lite"/>
    </source>
</evidence>
<feature type="region of interest" description="Disordered" evidence="9">
    <location>
        <begin position="346"/>
        <end position="379"/>
    </location>
</feature>
<dbReference type="PROSITE" id="PS00041">
    <property type="entry name" value="HTH_ARAC_FAMILY_1"/>
    <property type="match status" value="1"/>
</dbReference>
<evidence type="ECO:0000313" key="12">
    <source>
        <dbReference type="EMBL" id="ODP28529.1"/>
    </source>
</evidence>
<dbReference type="SMART" id="SM00342">
    <property type="entry name" value="HTH_ARAC"/>
    <property type="match status" value="1"/>
</dbReference>
<dbReference type="InterPro" id="IPR020449">
    <property type="entry name" value="Tscrpt_reg_AraC-type_HTH"/>
</dbReference>
<dbReference type="GO" id="GO:0003700">
    <property type="term" value="F:DNA-binding transcription factor activity"/>
    <property type="evidence" value="ECO:0007669"/>
    <property type="project" value="InterPro"/>
</dbReference>
<name>A0A1E3L3Z2_9BACL</name>
<comment type="similarity">
    <text evidence="2">Belongs to the bacterial solute-binding protein 8 family.</text>
</comment>
<evidence type="ECO:0000256" key="4">
    <source>
        <dbReference type="ARBA" id="ARBA00022729"/>
    </source>
</evidence>
<dbReference type="GO" id="GO:0030288">
    <property type="term" value="C:outer membrane-bounded periplasmic space"/>
    <property type="evidence" value="ECO:0007669"/>
    <property type="project" value="TreeGrafter"/>
</dbReference>
<dbReference type="EMBL" id="MDER01000036">
    <property type="protein sequence ID" value="ODP28529.1"/>
    <property type="molecule type" value="Genomic_DNA"/>
</dbReference>
<feature type="domain" description="HTH araC/xylS-type" evidence="10">
    <location>
        <begin position="176"/>
        <end position="275"/>
    </location>
</feature>
<accession>A0A1E3L3Z2</accession>
<evidence type="ECO:0000256" key="5">
    <source>
        <dbReference type="ARBA" id="ARBA00023015"/>
    </source>
</evidence>